<keyword evidence="1" id="KW-0167">Capsid protein</keyword>
<keyword evidence="1" id="KW-0946">Virion</keyword>
<dbReference type="PANTHER" id="PTHR39179">
    <property type="entry name" value="SPORE COAT PROTEIN I"/>
    <property type="match status" value="1"/>
</dbReference>
<dbReference type="SUPFAM" id="SSF56112">
    <property type="entry name" value="Protein kinase-like (PK-like)"/>
    <property type="match status" value="1"/>
</dbReference>
<dbReference type="InterPro" id="IPR014255">
    <property type="entry name" value="Spore_coat_CotS"/>
</dbReference>
<sequence>MKNERGENMKLDKVLDLYPLEIDKVELLSNRSGRTIWEVETEDGNKVLKQAFMNPRRMVFITGAHHHLYNQGLPITKIQPTKKGGLCIGSGDSAFVLYDKVMGKEMSYYNQEHLKKMMEFAGRFHHASKGYKEREESKKRSRLGKWEKLYRWKIQELEGHKLIAQSYTDDQFSQYFLEHVDEMISRGKRALKNLIEQSYYDQWTKQTLQSRSFCQQDFTLARIVLVEDEPFMRELHSVSYDLPSRDLRIILNKVMKKMSIWDEKLALHILASYDAIHPLNKDQYRVLWTDLLFPHLFCATIHKYYLQQKSAWSDEKYMWMLQNIIQVENSKASFLNQFDSHFNHIKEQSKERSFT</sequence>
<accession>A0ABY9JUC3</accession>
<proteinExistence type="predicted"/>
<evidence type="ECO:0000313" key="1">
    <source>
        <dbReference type="EMBL" id="WLR42994.1"/>
    </source>
</evidence>
<dbReference type="Gene3D" id="3.90.1200.10">
    <property type="match status" value="1"/>
</dbReference>
<evidence type="ECO:0000313" key="2">
    <source>
        <dbReference type="Proteomes" id="UP001197974"/>
    </source>
</evidence>
<dbReference type="RefSeq" id="WP_226538810.1">
    <property type="nucleotide sequence ID" value="NZ_CP129013.1"/>
</dbReference>
<name>A0ABY9JUC3_9BACI</name>
<dbReference type="Proteomes" id="UP001197974">
    <property type="component" value="Chromosome"/>
</dbReference>
<reference evidence="1 2" key="1">
    <citation type="submission" date="2023-06" db="EMBL/GenBank/DDBJ databases">
        <title>Five Gram-positive bacteria isolated from mangrove sediments in Shenzhen, Guangdong, China.</title>
        <authorList>
            <person name="Yu S."/>
            <person name="Zheng W."/>
            <person name="Huang Y."/>
        </authorList>
    </citation>
    <scope>NUCLEOTIDE SEQUENCE [LARGE SCALE GENOMIC DNA]</scope>
    <source>
        <strain evidence="1 2">SaN35-3</strain>
    </source>
</reference>
<keyword evidence="2" id="KW-1185">Reference proteome</keyword>
<dbReference type="NCBIfam" id="TIGR02906">
    <property type="entry name" value="spore_CotS"/>
    <property type="match status" value="1"/>
</dbReference>
<dbReference type="Gene3D" id="3.30.200.20">
    <property type="entry name" value="Phosphorylase Kinase, domain 1"/>
    <property type="match status" value="1"/>
</dbReference>
<gene>
    <name evidence="1" type="ORF">LC087_01880</name>
</gene>
<dbReference type="InterPro" id="IPR047175">
    <property type="entry name" value="CotS-like"/>
</dbReference>
<dbReference type="PANTHER" id="PTHR39179:SF1">
    <property type="entry name" value="SPORE COAT PROTEIN I"/>
    <property type="match status" value="1"/>
</dbReference>
<organism evidence="1 2">
    <name type="scientific">Bacillus carboniphilus</name>
    <dbReference type="NCBI Taxonomy" id="86663"/>
    <lineage>
        <taxon>Bacteria</taxon>
        <taxon>Bacillati</taxon>
        <taxon>Bacillota</taxon>
        <taxon>Bacilli</taxon>
        <taxon>Bacillales</taxon>
        <taxon>Bacillaceae</taxon>
        <taxon>Bacillus</taxon>
    </lineage>
</organism>
<dbReference type="InterPro" id="IPR011009">
    <property type="entry name" value="Kinase-like_dom_sf"/>
</dbReference>
<dbReference type="EMBL" id="CP129013">
    <property type="protein sequence ID" value="WLR42994.1"/>
    <property type="molecule type" value="Genomic_DNA"/>
</dbReference>
<protein>
    <submittedName>
        <fullName evidence="1">CotS family spore coat protein</fullName>
    </submittedName>
</protein>